<dbReference type="AlphaFoldDB" id="A0A395JSB6"/>
<dbReference type="Gene3D" id="3.40.630.10">
    <property type="entry name" value="Zn peptidases"/>
    <property type="match status" value="1"/>
</dbReference>
<feature type="binding site" evidence="5">
    <location>
        <position position="64"/>
    </location>
    <ligand>
        <name>Zn(2+)</name>
        <dbReference type="ChEBI" id="CHEBI:29105"/>
    </ligand>
</feature>
<keyword evidence="10" id="KW-1185">Reference proteome</keyword>
<dbReference type="InterPro" id="IPR007036">
    <property type="entry name" value="Aste_AspA_hybrid_dom"/>
</dbReference>
<organism evidence="9 10">
    <name type="scientific">Arenicella xantha</name>
    <dbReference type="NCBI Taxonomy" id="644221"/>
    <lineage>
        <taxon>Bacteria</taxon>
        <taxon>Pseudomonadati</taxon>
        <taxon>Pseudomonadota</taxon>
        <taxon>Gammaproteobacteria</taxon>
        <taxon>Arenicellales</taxon>
        <taxon>Arenicellaceae</taxon>
        <taxon>Arenicella</taxon>
    </lineage>
</organism>
<dbReference type="FunCoup" id="A0A395JSB6">
    <property type="interactions" value="28"/>
</dbReference>
<dbReference type="HAMAP" id="MF_00767">
    <property type="entry name" value="Arg_catab_AstE"/>
    <property type="match status" value="1"/>
</dbReference>
<evidence type="ECO:0000313" key="9">
    <source>
        <dbReference type="EMBL" id="RBP51590.1"/>
    </source>
</evidence>
<dbReference type="EMBL" id="QNRT01000002">
    <property type="protein sequence ID" value="RBP51590.1"/>
    <property type="molecule type" value="Genomic_DNA"/>
</dbReference>
<evidence type="ECO:0000313" key="10">
    <source>
        <dbReference type="Proteomes" id="UP000253083"/>
    </source>
</evidence>
<feature type="binding site" evidence="5">
    <location>
        <position position="153"/>
    </location>
    <ligand>
        <name>Zn(2+)</name>
        <dbReference type="ChEBI" id="CHEBI:29105"/>
    </ligand>
</feature>
<dbReference type="InterPro" id="IPR055438">
    <property type="entry name" value="AstE_AspA_cat"/>
</dbReference>
<keyword evidence="4 5" id="KW-0862">Zinc</keyword>
<feature type="domain" description="AstE/AspA barrel-sandwich hybrid" evidence="7">
    <location>
        <begin position="255"/>
        <end position="328"/>
    </location>
</feature>
<comment type="similarity">
    <text evidence="5">Belongs to the AspA/AstE family. Succinylglutamate desuccinylase subfamily.</text>
</comment>
<gene>
    <name evidence="5" type="primary">astE</name>
    <name evidence="9" type="ORF">DFR28_1021020</name>
</gene>
<dbReference type="OrthoDB" id="5290473at2"/>
<comment type="function">
    <text evidence="5">Transforms N(2)-succinylglutamate into succinate and glutamate.</text>
</comment>
<dbReference type="GO" id="GO:0016788">
    <property type="term" value="F:hydrolase activity, acting on ester bonds"/>
    <property type="evidence" value="ECO:0007669"/>
    <property type="project" value="UniProtKB-UniRule"/>
</dbReference>
<dbReference type="EC" id="3.5.1.96" evidence="5 6"/>
<feature type="domain" description="Succinylglutamate desuccinylase/Aspartoacylase catalytic" evidence="8">
    <location>
        <begin position="52"/>
        <end position="242"/>
    </location>
</feature>
<comment type="catalytic activity">
    <reaction evidence="5">
        <text>N-succinyl-L-glutamate + H2O = L-glutamate + succinate</text>
        <dbReference type="Rhea" id="RHEA:15169"/>
        <dbReference type="ChEBI" id="CHEBI:15377"/>
        <dbReference type="ChEBI" id="CHEBI:29985"/>
        <dbReference type="ChEBI" id="CHEBI:30031"/>
        <dbReference type="ChEBI" id="CHEBI:58763"/>
        <dbReference type="EC" id="3.5.1.96"/>
    </reaction>
</comment>
<dbReference type="Proteomes" id="UP000253083">
    <property type="component" value="Unassembled WGS sequence"/>
</dbReference>
<dbReference type="CDD" id="cd03855">
    <property type="entry name" value="M14_ASTE"/>
    <property type="match status" value="1"/>
</dbReference>
<keyword evidence="1 5" id="KW-0056">Arginine metabolism</keyword>
<comment type="caution">
    <text evidence="9">The sequence shown here is derived from an EMBL/GenBank/DDBJ whole genome shotgun (WGS) entry which is preliminary data.</text>
</comment>
<keyword evidence="3 5" id="KW-0378">Hydrolase</keyword>
<dbReference type="NCBIfam" id="TIGR03242">
    <property type="entry name" value="arg_catab_astE"/>
    <property type="match status" value="1"/>
</dbReference>
<proteinExistence type="inferred from homology"/>
<dbReference type="GO" id="GO:0019545">
    <property type="term" value="P:L-arginine catabolic process to succinate"/>
    <property type="evidence" value="ECO:0007669"/>
    <property type="project" value="UniProtKB-UniRule"/>
</dbReference>
<evidence type="ECO:0000256" key="5">
    <source>
        <dbReference type="HAMAP-Rule" id="MF_00767"/>
    </source>
</evidence>
<evidence type="ECO:0000256" key="1">
    <source>
        <dbReference type="ARBA" id="ARBA00022503"/>
    </source>
</evidence>
<evidence type="ECO:0000256" key="2">
    <source>
        <dbReference type="ARBA" id="ARBA00022723"/>
    </source>
</evidence>
<feature type="active site" evidence="5">
    <location>
        <position position="217"/>
    </location>
</feature>
<protein>
    <recommendedName>
        <fullName evidence="5 6">Succinylglutamate desuccinylase</fullName>
        <ecNumber evidence="5 6">3.5.1.96</ecNumber>
    </recommendedName>
</protein>
<dbReference type="GO" id="GO:0009017">
    <property type="term" value="F:succinylglutamate desuccinylase activity"/>
    <property type="evidence" value="ECO:0007669"/>
    <property type="project" value="UniProtKB-UniRule"/>
</dbReference>
<dbReference type="SUPFAM" id="SSF53187">
    <property type="entry name" value="Zn-dependent exopeptidases"/>
    <property type="match status" value="1"/>
</dbReference>
<name>A0A395JSB6_9GAMM</name>
<feature type="binding site" evidence="5">
    <location>
        <position position="61"/>
    </location>
    <ligand>
        <name>Zn(2+)</name>
        <dbReference type="ChEBI" id="CHEBI:29105"/>
    </ligand>
</feature>
<dbReference type="Pfam" id="PF04952">
    <property type="entry name" value="AstE_AspA_hybrid"/>
    <property type="match status" value="1"/>
</dbReference>
<dbReference type="GO" id="GO:0019544">
    <property type="term" value="P:L-arginine catabolic process to L-glutamate"/>
    <property type="evidence" value="ECO:0007669"/>
    <property type="project" value="UniProtKB-UniRule"/>
</dbReference>
<evidence type="ECO:0000259" key="7">
    <source>
        <dbReference type="Pfam" id="PF04952"/>
    </source>
</evidence>
<dbReference type="Pfam" id="PF24827">
    <property type="entry name" value="AstE_AspA_cat"/>
    <property type="match status" value="1"/>
</dbReference>
<dbReference type="PANTHER" id="PTHR15162:SF7">
    <property type="entry name" value="SUCCINYLGLUTAMATE DESUCCINYLASE"/>
    <property type="match status" value="1"/>
</dbReference>
<sequence length="335" mass="37105">MNFSVKPMRFLADTLAQPNETPAREQLLPDGTTLRLLDTGLLRVSPSQPGTHRVLISCGIHGNETAPMEIVDAIVGDIVAGELTVNNELLIVIGNPPAAVAAERFIEENLNRLFSGKHQSSRSLESLRAAQIEQVTEAFFTAGDEPRLHYDLHTAIRGSQIEKFAVYPYLHSRTWSAPQIGFLEQCGIEAVLFSKQPSGTYSYHTSHLHEADSFTIELGKVRQFGDNDMTNFSAISAGLRRVIAGQELFKQTPKSIKLFAVVEEVIKRSEAFQLHIPAEAKNFTEYPKGSLLASDEGYEYRTQQDGERFVFPITNVPPGQRAMLVVAPTELDPID</sequence>
<dbReference type="NCBIfam" id="NF003706">
    <property type="entry name" value="PRK05324.1"/>
    <property type="match status" value="1"/>
</dbReference>
<dbReference type="UniPathway" id="UPA00185">
    <property type="reaction ID" value="UER00283"/>
</dbReference>
<evidence type="ECO:0000259" key="8">
    <source>
        <dbReference type="Pfam" id="PF24827"/>
    </source>
</evidence>
<keyword evidence="2 5" id="KW-0479">Metal-binding</keyword>
<accession>A0A395JSB6</accession>
<dbReference type="InParanoid" id="A0A395JSB6"/>
<dbReference type="InterPro" id="IPR050178">
    <property type="entry name" value="AspA/AstE_fam"/>
</dbReference>
<evidence type="ECO:0000256" key="3">
    <source>
        <dbReference type="ARBA" id="ARBA00022801"/>
    </source>
</evidence>
<evidence type="ECO:0000256" key="6">
    <source>
        <dbReference type="NCBIfam" id="TIGR03242"/>
    </source>
</evidence>
<comment type="pathway">
    <text evidence="5">Amino-acid degradation; L-arginine degradation via AST pathway; L-glutamate and succinate from L-arginine: step 5/5.</text>
</comment>
<dbReference type="PANTHER" id="PTHR15162">
    <property type="entry name" value="ASPARTOACYLASE"/>
    <property type="match status" value="1"/>
</dbReference>
<dbReference type="RefSeq" id="WP_113954346.1">
    <property type="nucleotide sequence ID" value="NZ_QNRT01000002.1"/>
</dbReference>
<reference evidence="9 10" key="1">
    <citation type="submission" date="2018-06" db="EMBL/GenBank/DDBJ databases">
        <title>Genomic Encyclopedia of Type Strains, Phase IV (KMG-IV): sequencing the most valuable type-strain genomes for metagenomic binning, comparative biology and taxonomic classification.</title>
        <authorList>
            <person name="Goeker M."/>
        </authorList>
    </citation>
    <scope>NUCLEOTIDE SEQUENCE [LARGE SCALE GENOMIC DNA]</scope>
    <source>
        <strain evidence="9 10">DSM 24032</strain>
    </source>
</reference>
<comment type="cofactor">
    <cofactor evidence="5">
        <name>Zn(2+)</name>
        <dbReference type="ChEBI" id="CHEBI:29105"/>
    </cofactor>
    <text evidence="5">Binds 1 zinc ion per subunit.</text>
</comment>
<dbReference type="InterPro" id="IPR016681">
    <property type="entry name" value="SuccinylGlu_desuccinylase"/>
</dbReference>
<dbReference type="PIRSF" id="PIRSF017020">
    <property type="entry name" value="AstE"/>
    <property type="match status" value="1"/>
</dbReference>
<evidence type="ECO:0000256" key="4">
    <source>
        <dbReference type="ARBA" id="ARBA00022833"/>
    </source>
</evidence>
<dbReference type="GO" id="GO:0008270">
    <property type="term" value="F:zinc ion binding"/>
    <property type="evidence" value="ECO:0007669"/>
    <property type="project" value="UniProtKB-UniRule"/>
</dbReference>